<organism evidence="1 2">
    <name type="scientific">Nicotiana tabacum</name>
    <name type="common">Common tobacco</name>
    <dbReference type="NCBI Taxonomy" id="4097"/>
    <lineage>
        <taxon>Eukaryota</taxon>
        <taxon>Viridiplantae</taxon>
        <taxon>Streptophyta</taxon>
        <taxon>Embryophyta</taxon>
        <taxon>Tracheophyta</taxon>
        <taxon>Spermatophyta</taxon>
        <taxon>Magnoliopsida</taxon>
        <taxon>eudicotyledons</taxon>
        <taxon>Gunneridae</taxon>
        <taxon>Pentapetalae</taxon>
        <taxon>asterids</taxon>
        <taxon>lamiids</taxon>
        <taxon>Solanales</taxon>
        <taxon>Solanaceae</taxon>
        <taxon>Nicotianoideae</taxon>
        <taxon>Nicotianeae</taxon>
        <taxon>Nicotiana</taxon>
    </lineage>
</organism>
<dbReference type="RefSeq" id="XP_075095496.1">
    <property type="nucleotide sequence ID" value="XM_075239395.1"/>
</dbReference>
<protein>
    <submittedName>
        <fullName evidence="2">Uncharacterized protein LOC142173749</fullName>
    </submittedName>
</protein>
<accession>A0AC58TE71</accession>
<reference evidence="2" key="2">
    <citation type="submission" date="2025-08" db="UniProtKB">
        <authorList>
            <consortium name="RefSeq"/>
        </authorList>
    </citation>
    <scope>IDENTIFICATION</scope>
    <source>
        <tissue evidence="2">Leaf</tissue>
    </source>
</reference>
<gene>
    <name evidence="2" type="primary">LOC142173749</name>
</gene>
<keyword evidence="1" id="KW-1185">Reference proteome</keyword>
<sequence length="505" mass="57663">MVTSWILNSLSKEIADSVEYANDAVELWKELEDRYEQTNGARLYQIQMEINDLYQGTLDITAYYTKLKKLWEELTTLNKRTQCSCDCNCGAKKSMYIAEQDRRLIQFLMGLNEVYTVVRDIILMMNPLPSLAQTFSLLVQDEKQREIRPTNQLSIESTSLYVSASGQGSFKTNFPANNNYNRNPRARLICDFCKKSGHSKESCYKLHGYPQNGQNSGQNFTPRYFPNGQNHGQNSRYNKGKRVVASVQLASNEALITKENENITQDDGRNFHVGNGDAGRSLGSSNSSNVNAVNFAPSVKRPLQIGRVRDGLYLLCSKCLRKNNSFTAVSDHCCDNLSLSTVNTSSLNVDISYSVSNSCVYKDNNVNLLWHNRLGHVPFVKMKDWGSYHEHTHDKYRYFITIVDDYSRTTWTMLLACKSNALQAIKAFISLVENQFKTNIKSIRSDNGLEFNNLEATVFFQSKGIVHQRTCPYTPQQNEVAERKHRYLLETARALLFQSKLPLKY</sequence>
<evidence type="ECO:0000313" key="2">
    <source>
        <dbReference type="RefSeq" id="XP_075095496.1"/>
    </source>
</evidence>
<dbReference type="Proteomes" id="UP000790787">
    <property type="component" value="Chromosome 19"/>
</dbReference>
<reference evidence="1" key="1">
    <citation type="journal article" date="2014" name="Nat. Commun.">
        <title>The tobacco genome sequence and its comparison with those of tomato and potato.</title>
        <authorList>
            <person name="Sierro N."/>
            <person name="Battey J.N."/>
            <person name="Ouadi S."/>
            <person name="Bakaher N."/>
            <person name="Bovet L."/>
            <person name="Willig A."/>
            <person name="Goepfert S."/>
            <person name="Peitsch M.C."/>
            <person name="Ivanov N.V."/>
        </authorList>
    </citation>
    <scope>NUCLEOTIDE SEQUENCE [LARGE SCALE GENOMIC DNA]</scope>
</reference>
<proteinExistence type="predicted"/>
<evidence type="ECO:0000313" key="1">
    <source>
        <dbReference type="Proteomes" id="UP000790787"/>
    </source>
</evidence>
<name>A0AC58TE71_TOBAC</name>